<dbReference type="InterPro" id="IPR033621">
    <property type="entry name" value="TIFA"/>
</dbReference>
<protein>
    <recommendedName>
        <fullName evidence="5">TRAF interacting protein with forkhead associated domain</fullName>
    </recommendedName>
</protein>
<keyword evidence="4" id="KW-1185">Reference proteome</keyword>
<dbReference type="GO" id="GO:0043123">
    <property type="term" value="P:positive regulation of canonical NF-kappaB signal transduction"/>
    <property type="evidence" value="ECO:0007669"/>
    <property type="project" value="InterPro"/>
</dbReference>
<reference evidence="3 4" key="1">
    <citation type="journal article" date="2008" name="Nature">
        <title>Genome analysis of the platypus reveals unique signatures of evolution.</title>
        <authorList>
            <person name="Warren W.C."/>
            <person name="Hillier L.W."/>
            <person name="Marshall Graves J.A."/>
            <person name="Birney E."/>
            <person name="Ponting C.P."/>
            <person name="Grutzner F."/>
            <person name="Belov K."/>
            <person name="Miller W."/>
            <person name="Clarke L."/>
            <person name="Chinwalla A.T."/>
            <person name="Yang S.P."/>
            <person name="Heger A."/>
            <person name="Locke D.P."/>
            <person name="Miethke P."/>
            <person name="Waters P.D."/>
            <person name="Veyrunes F."/>
            <person name="Fulton L."/>
            <person name="Fulton B."/>
            <person name="Graves T."/>
            <person name="Wallis J."/>
            <person name="Puente X.S."/>
            <person name="Lopez-Otin C."/>
            <person name="Ordonez G.R."/>
            <person name="Eichler E.E."/>
            <person name="Chen L."/>
            <person name="Cheng Z."/>
            <person name="Deakin J.E."/>
            <person name="Alsop A."/>
            <person name="Thompson K."/>
            <person name="Kirby P."/>
            <person name="Papenfuss A.T."/>
            <person name="Wakefield M.J."/>
            <person name="Olender T."/>
            <person name="Lancet D."/>
            <person name="Huttley G.A."/>
            <person name="Smit A.F."/>
            <person name="Pask A."/>
            <person name="Temple-Smith P."/>
            <person name="Batzer M.A."/>
            <person name="Walker J.A."/>
            <person name="Konkel M.K."/>
            <person name="Harris R.S."/>
            <person name="Whittington C.M."/>
            <person name="Wong E.S."/>
            <person name="Gemmell N.J."/>
            <person name="Buschiazzo E."/>
            <person name="Vargas Jentzsch I.M."/>
            <person name="Merkel A."/>
            <person name="Schmitz J."/>
            <person name="Zemann A."/>
            <person name="Churakov G."/>
            <person name="Kriegs J.O."/>
            <person name="Brosius J."/>
            <person name="Murchison E.P."/>
            <person name="Sachidanandam R."/>
            <person name="Smith C."/>
            <person name="Hannon G.J."/>
            <person name="Tsend-Ayush E."/>
            <person name="McMillan D."/>
            <person name="Attenborough R."/>
            <person name="Rens W."/>
            <person name="Ferguson-Smith M."/>
            <person name="Lefevre C.M."/>
            <person name="Sharp J.A."/>
            <person name="Nicholas K.R."/>
            <person name="Ray D.A."/>
            <person name="Kube M."/>
            <person name="Reinhardt R."/>
            <person name="Pringle T.H."/>
            <person name="Taylor J."/>
            <person name="Jones R.C."/>
            <person name="Nixon B."/>
            <person name="Dacheux J.L."/>
            <person name="Niwa H."/>
            <person name="Sekita Y."/>
            <person name="Huang X."/>
            <person name="Stark A."/>
            <person name="Kheradpour P."/>
            <person name="Kellis M."/>
            <person name="Flicek P."/>
            <person name="Chen Y."/>
            <person name="Webber C."/>
            <person name="Hardison R."/>
            <person name="Nelson J."/>
            <person name="Hallsworth-Pepin K."/>
            <person name="Delehaunty K."/>
            <person name="Markovic C."/>
            <person name="Minx P."/>
            <person name="Feng Y."/>
            <person name="Kremitzki C."/>
            <person name="Mitreva M."/>
            <person name="Glasscock J."/>
            <person name="Wylie T."/>
            <person name="Wohldmann P."/>
            <person name="Thiru P."/>
            <person name="Nhan M.N."/>
            <person name="Pohl C.S."/>
            <person name="Smith S.M."/>
            <person name="Hou S."/>
            <person name="Nefedov M."/>
            <person name="de Jong P.J."/>
            <person name="Renfree M.B."/>
            <person name="Mardis E.R."/>
            <person name="Wilson R.K."/>
        </authorList>
    </citation>
    <scope>NUCLEOTIDE SEQUENCE [LARGE SCALE GENOMIC DNA]</scope>
    <source>
        <strain evidence="3 4">Glennie</strain>
    </source>
</reference>
<keyword evidence="2" id="KW-0963">Cytoplasm</keyword>
<name>A0A6I8PNF7_ORNAN</name>
<dbReference type="PANTHER" id="PTHR31266">
    <property type="entry name" value="TRAF-INTERACTING PROTEIN WITH FHA DOMAIN-CONTAINING PROTEIN A FAMILY MEMBER"/>
    <property type="match status" value="1"/>
</dbReference>
<evidence type="ECO:0000256" key="1">
    <source>
        <dbReference type="ARBA" id="ARBA00004496"/>
    </source>
</evidence>
<proteinExistence type="predicted"/>
<evidence type="ECO:0000313" key="4">
    <source>
        <dbReference type="Proteomes" id="UP000002279"/>
    </source>
</evidence>
<dbReference type="OMA" id="SSEILYW"/>
<evidence type="ECO:0008006" key="5">
    <source>
        <dbReference type="Google" id="ProtNLM"/>
    </source>
</evidence>
<comment type="subcellular location">
    <subcellularLocation>
        <location evidence="1">Cytoplasm</location>
    </subcellularLocation>
</comment>
<dbReference type="InParanoid" id="A0A6I8PNF7"/>
<sequence length="92" mass="10963">MSSFEDADTEETVTCLHMTVYHPNQQQSKVFQSLKFLHRDRLRASEVVKFGRNPNTCYYTFMDRQVSRVQFSLQLFKPFNSLSELQYRHSCC</sequence>
<dbReference type="GeneTree" id="ENSGT00940000154589"/>
<accession>A0A6I8PNF7</accession>
<organism evidence="3 4">
    <name type="scientific">Ornithorhynchus anatinus</name>
    <name type="common">Duckbill platypus</name>
    <dbReference type="NCBI Taxonomy" id="9258"/>
    <lineage>
        <taxon>Eukaryota</taxon>
        <taxon>Metazoa</taxon>
        <taxon>Chordata</taxon>
        <taxon>Craniata</taxon>
        <taxon>Vertebrata</taxon>
        <taxon>Euteleostomi</taxon>
        <taxon>Mammalia</taxon>
        <taxon>Monotremata</taxon>
        <taxon>Ornithorhynchidae</taxon>
        <taxon>Ornithorhynchus</taxon>
    </lineage>
</organism>
<reference evidence="3" key="2">
    <citation type="submission" date="2025-08" db="UniProtKB">
        <authorList>
            <consortium name="Ensembl"/>
        </authorList>
    </citation>
    <scope>IDENTIFICATION</scope>
    <source>
        <strain evidence="3">Glennie</strain>
    </source>
</reference>
<reference evidence="3" key="3">
    <citation type="submission" date="2025-09" db="UniProtKB">
        <authorList>
            <consortium name="Ensembl"/>
        </authorList>
    </citation>
    <scope>IDENTIFICATION</scope>
    <source>
        <strain evidence="3">Glennie</strain>
    </source>
</reference>
<dbReference type="Proteomes" id="UP000002279">
    <property type="component" value="Chromosome 12"/>
</dbReference>
<dbReference type="Bgee" id="ENSOANG00000050963">
    <property type="expression patterns" value="Expressed in liver and 7 other cell types or tissues"/>
</dbReference>
<evidence type="ECO:0000256" key="2">
    <source>
        <dbReference type="ARBA" id="ARBA00022490"/>
    </source>
</evidence>
<dbReference type="AlphaFoldDB" id="A0A6I8PNF7"/>
<dbReference type="GO" id="GO:0005737">
    <property type="term" value="C:cytoplasm"/>
    <property type="evidence" value="ECO:0007669"/>
    <property type="project" value="UniProtKB-SubCell"/>
</dbReference>
<dbReference type="Ensembl" id="ENSOANT00000053509.1">
    <property type="protein sequence ID" value="ENSOANP00000054005.1"/>
    <property type="gene ID" value="ENSOANG00000050963.1"/>
</dbReference>
<evidence type="ECO:0000313" key="3">
    <source>
        <dbReference type="Ensembl" id="ENSOANP00000054005.1"/>
    </source>
</evidence>
<dbReference type="PANTHER" id="PTHR31266:SF2">
    <property type="entry name" value="TRAF-INTERACTING PROTEIN WITH FHA DOMAIN-CONTAINING PROTEIN A"/>
    <property type="match status" value="1"/>
</dbReference>